<dbReference type="AlphaFoldDB" id="A0AAJ7DUU6"/>
<feature type="domain" description="Serpin" evidence="5">
    <location>
        <begin position="54"/>
        <end position="439"/>
    </location>
</feature>
<keyword evidence="6" id="KW-1185">Reference proteome</keyword>
<dbReference type="PANTHER" id="PTHR11461">
    <property type="entry name" value="SERINE PROTEASE INHIBITOR, SERPIN"/>
    <property type="match status" value="1"/>
</dbReference>
<dbReference type="Gene3D" id="2.30.39.10">
    <property type="entry name" value="Alpha-1-antitrypsin, domain 1"/>
    <property type="match status" value="1"/>
</dbReference>
<proteinExistence type="inferred from homology"/>
<comment type="similarity">
    <text evidence="3">Belongs to the serpin family.</text>
</comment>
<accession>A0AAJ7DUU6</accession>
<evidence type="ECO:0000256" key="2">
    <source>
        <dbReference type="ARBA" id="ARBA00022900"/>
    </source>
</evidence>
<feature type="signal peptide" evidence="4">
    <location>
        <begin position="1"/>
        <end position="25"/>
    </location>
</feature>
<name>A0AAJ7DUU6_9HYME</name>
<dbReference type="InterPro" id="IPR042185">
    <property type="entry name" value="Serpin_sf_2"/>
</dbReference>
<dbReference type="Proteomes" id="UP000695007">
    <property type="component" value="Unplaced"/>
</dbReference>
<dbReference type="GO" id="GO:0004867">
    <property type="term" value="F:serine-type endopeptidase inhibitor activity"/>
    <property type="evidence" value="ECO:0007669"/>
    <property type="project" value="UniProtKB-KW"/>
</dbReference>
<keyword evidence="2" id="KW-0722">Serine protease inhibitor</keyword>
<evidence type="ECO:0000313" key="6">
    <source>
        <dbReference type="Proteomes" id="UP000695007"/>
    </source>
</evidence>
<dbReference type="InterPro" id="IPR023796">
    <property type="entry name" value="Serpin_dom"/>
</dbReference>
<dbReference type="PANTHER" id="PTHR11461:SF278">
    <property type="entry name" value="SERINE PROTEASE INHIBITOR 88EA"/>
    <property type="match status" value="1"/>
</dbReference>
<dbReference type="SMART" id="SM00093">
    <property type="entry name" value="SERPIN"/>
    <property type="match status" value="1"/>
</dbReference>
<dbReference type="InterPro" id="IPR042178">
    <property type="entry name" value="Serpin_sf_1"/>
</dbReference>
<protein>
    <submittedName>
        <fullName evidence="7">Serpin B4-like</fullName>
    </submittedName>
</protein>
<dbReference type="GO" id="GO:0005615">
    <property type="term" value="C:extracellular space"/>
    <property type="evidence" value="ECO:0007669"/>
    <property type="project" value="InterPro"/>
</dbReference>
<sequence>MTSLSPALIAVILLLVSNKSVPCKGQCLTGNDNPVTLRIDAAQKLSDARFNFALEALKRVADIDTQDNIFFSPHSLYEALSLAYFGARNTTEAILKKALNIPEDFSKIDVQRFYAFKKSLEEERKINSSGNYDYKVANHLWLSEAKKVRECMLDFFGGDIDRADFRQKAEVVRLQINAWVKNTTHGNICDLLPKNAIDESTDAILANAVYFKGLWQSRFLFSNTKKDVFYLGQDNMTIVQFMNQKGSFNHMVSEELGVHILQLPYKGEDISMYILLPPFVSSQQNTALLNHSKVDGVRQLLQRISDNIDSAAELRDILDNGMPSRDVELAIPKFNLERELPVKDLLQAMGAGVIFDSSADFRGFTADGETSVHLGDAIHRAKIEVTEDGTTAAAATALFSFRSSRPTEPAYFMANHPFAYFIYDRPSQSVLFAGIFRKPIKK</sequence>
<keyword evidence="1" id="KW-0646">Protease inhibitor</keyword>
<dbReference type="Gene3D" id="3.30.497.10">
    <property type="entry name" value="Antithrombin, subunit I, domain 2"/>
    <property type="match status" value="1"/>
</dbReference>
<evidence type="ECO:0000256" key="3">
    <source>
        <dbReference type="RuleBase" id="RU000411"/>
    </source>
</evidence>
<evidence type="ECO:0000259" key="5">
    <source>
        <dbReference type="SMART" id="SM00093"/>
    </source>
</evidence>
<dbReference type="Pfam" id="PF00079">
    <property type="entry name" value="Serpin"/>
    <property type="match status" value="1"/>
</dbReference>
<dbReference type="RefSeq" id="XP_011497237.1">
    <property type="nucleotide sequence ID" value="XM_011498935.1"/>
</dbReference>
<dbReference type="KEGG" id="csol:105361683"/>
<organism evidence="6 7">
    <name type="scientific">Ceratosolen solmsi marchali</name>
    <dbReference type="NCBI Taxonomy" id="326594"/>
    <lineage>
        <taxon>Eukaryota</taxon>
        <taxon>Metazoa</taxon>
        <taxon>Ecdysozoa</taxon>
        <taxon>Arthropoda</taxon>
        <taxon>Hexapoda</taxon>
        <taxon>Insecta</taxon>
        <taxon>Pterygota</taxon>
        <taxon>Neoptera</taxon>
        <taxon>Endopterygota</taxon>
        <taxon>Hymenoptera</taxon>
        <taxon>Apocrita</taxon>
        <taxon>Proctotrupomorpha</taxon>
        <taxon>Chalcidoidea</taxon>
        <taxon>Agaonidae</taxon>
        <taxon>Agaoninae</taxon>
        <taxon>Ceratosolen</taxon>
    </lineage>
</organism>
<reference evidence="7" key="1">
    <citation type="submission" date="2025-08" db="UniProtKB">
        <authorList>
            <consortium name="RefSeq"/>
        </authorList>
    </citation>
    <scope>IDENTIFICATION</scope>
</reference>
<evidence type="ECO:0000313" key="7">
    <source>
        <dbReference type="RefSeq" id="XP_011497237.1"/>
    </source>
</evidence>
<keyword evidence="4" id="KW-0732">Signal</keyword>
<dbReference type="InterPro" id="IPR000215">
    <property type="entry name" value="Serpin_fam"/>
</dbReference>
<dbReference type="SUPFAM" id="SSF56574">
    <property type="entry name" value="Serpins"/>
    <property type="match status" value="1"/>
</dbReference>
<dbReference type="CDD" id="cd19594">
    <property type="entry name" value="serpin_crustaceans_chelicerates_insects"/>
    <property type="match status" value="1"/>
</dbReference>
<evidence type="ECO:0000256" key="1">
    <source>
        <dbReference type="ARBA" id="ARBA00022690"/>
    </source>
</evidence>
<evidence type="ECO:0000256" key="4">
    <source>
        <dbReference type="SAM" id="SignalP"/>
    </source>
</evidence>
<dbReference type="InterPro" id="IPR036186">
    <property type="entry name" value="Serpin_sf"/>
</dbReference>
<dbReference type="GeneID" id="105361683"/>
<feature type="chain" id="PRO_5042572777" evidence="4">
    <location>
        <begin position="26"/>
        <end position="442"/>
    </location>
</feature>
<gene>
    <name evidence="7" type="primary">LOC105361683</name>
</gene>